<dbReference type="PANTHER" id="PTHR42721:SF42">
    <property type="entry name" value="FIBRONECTIN TYPE III-LIKE DOMAIN-CONTAINING PROTEIN"/>
    <property type="match status" value="1"/>
</dbReference>
<keyword evidence="5" id="KW-1185">Reference proteome</keyword>
<dbReference type="InterPro" id="IPR002772">
    <property type="entry name" value="Glyco_hydro_3_C"/>
</dbReference>
<dbReference type="OrthoDB" id="47059at2759"/>
<evidence type="ECO:0000313" key="5">
    <source>
        <dbReference type="Proteomes" id="UP001165740"/>
    </source>
</evidence>
<dbReference type="AlphaFoldDB" id="A0A9W2YJS5"/>
<dbReference type="OMA" id="WTYLQPP"/>
<evidence type="ECO:0000259" key="4">
    <source>
        <dbReference type="SMART" id="SM01217"/>
    </source>
</evidence>
<keyword evidence="2" id="KW-0378">Hydrolase</keyword>
<dbReference type="InterPro" id="IPR036962">
    <property type="entry name" value="Glyco_hydro_3_N_sf"/>
</dbReference>
<dbReference type="GO" id="GO:0046556">
    <property type="term" value="F:alpha-L-arabinofuranosidase activity"/>
    <property type="evidence" value="ECO:0007669"/>
    <property type="project" value="TreeGrafter"/>
</dbReference>
<dbReference type="Pfam" id="PF00933">
    <property type="entry name" value="Glyco_hydro_3"/>
    <property type="match status" value="1"/>
</dbReference>
<dbReference type="Gene3D" id="3.40.50.1700">
    <property type="entry name" value="Glycoside hydrolase family 3 C-terminal domain"/>
    <property type="match status" value="1"/>
</dbReference>
<gene>
    <name evidence="6" type="primary">LOC106070259</name>
</gene>
<dbReference type="Gene3D" id="3.20.20.300">
    <property type="entry name" value="Glycoside hydrolase, family 3, N-terminal domain"/>
    <property type="match status" value="1"/>
</dbReference>
<dbReference type="RefSeq" id="XP_055862919.1">
    <property type="nucleotide sequence ID" value="XM_056006944.1"/>
</dbReference>
<keyword evidence="3" id="KW-0326">Glycosidase</keyword>
<dbReference type="GO" id="GO:0009044">
    <property type="term" value="F:xylan 1,4-beta-xylosidase activity"/>
    <property type="evidence" value="ECO:0007669"/>
    <property type="project" value="InterPro"/>
</dbReference>
<dbReference type="InterPro" id="IPR044993">
    <property type="entry name" value="BXL"/>
</dbReference>
<dbReference type="SUPFAM" id="SSF52279">
    <property type="entry name" value="Beta-D-glucan exohydrolase, C-terminal domain"/>
    <property type="match status" value="1"/>
</dbReference>
<dbReference type="Pfam" id="PF14310">
    <property type="entry name" value="Fn3-like"/>
    <property type="match status" value="1"/>
</dbReference>
<proteinExistence type="predicted"/>
<dbReference type="InterPro" id="IPR001764">
    <property type="entry name" value="Glyco_hydro_3_N"/>
</dbReference>
<dbReference type="InterPro" id="IPR026891">
    <property type="entry name" value="Fn3-like"/>
</dbReference>
<name>A0A9W2YJS5_BIOGL</name>
<dbReference type="PRINTS" id="PR00133">
    <property type="entry name" value="GLHYDRLASE3"/>
</dbReference>
<organism evidence="5 6">
    <name type="scientific">Biomphalaria glabrata</name>
    <name type="common">Bloodfluke planorb</name>
    <name type="synonym">Freshwater snail</name>
    <dbReference type="NCBI Taxonomy" id="6526"/>
    <lineage>
        <taxon>Eukaryota</taxon>
        <taxon>Metazoa</taxon>
        <taxon>Spiralia</taxon>
        <taxon>Lophotrochozoa</taxon>
        <taxon>Mollusca</taxon>
        <taxon>Gastropoda</taxon>
        <taxon>Heterobranchia</taxon>
        <taxon>Euthyneura</taxon>
        <taxon>Panpulmonata</taxon>
        <taxon>Hygrophila</taxon>
        <taxon>Lymnaeoidea</taxon>
        <taxon>Planorbidae</taxon>
        <taxon>Biomphalaria</taxon>
    </lineage>
</organism>
<dbReference type="PANTHER" id="PTHR42721">
    <property type="entry name" value="SUGAR HYDROLASE-RELATED"/>
    <property type="match status" value="1"/>
</dbReference>
<feature type="domain" description="Fibronectin type III-like" evidence="4">
    <location>
        <begin position="674"/>
        <end position="742"/>
    </location>
</feature>
<keyword evidence="1" id="KW-0732">Signal</keyword>
<dbReference type="GO" id="GO:0045493">
    <property type="term" value="P:xylan catabolic process"/>
    <property type="evidence" value="ECO:0007669"/>
    <property type="project" value="InterPro"/>
</dbReference>
<evidence type="ECO:0000256" key="3">
    <source>
        <dbReference type="ARBA" id="ARBA00023295"/>
    </source>
</evidence>
<dbReference type="GeneID" id="106070259"/>
<accession>A0A9W2YJS5</accession>
<dbReference type="Pfam" id="PF01915">
    <property type="entry name" value="Glyco_hydro_3_C"/>
    <property type="match status" value="1"/>
</dbReference>
<dbReference type="InterPro" id="IPR017853">
    <property type="entry name" value="GH"/>
</dbReference>
<dbReference type="InterPro" id="IPR013783">
    <property type="entry name" value="Ig-like_fold"/>
</dbReference>
<protein>
    <submittedName>
        <fullName evidence="6">Xylan 1,4-beta-xylosidase-like isoform X1</fullName>
    </submittedName>
</protein>
<evidence type="ECO:0000313" key="6">
    <source>
        <dbReference type="RefSeq" id="XP_055862919.1"/>
    </source>
</evidence>
<dbReference type="GO" id="GO:0031222">
    <property type="term" value="P:arabinan catabolic process"/>
    <property type="evidence" value="ECO:0007669"/>
    <property type="project" value="TreeGrafter"/>
</dbReference>
<sequence>MKMKSLFGIMVNVLVLLSGLATIIISSKVKSVLYFVPKYQTAQTEVFPFQNTSLPWNVRVDDLVSRLTLEEIQLQMARGGAGEYGGPAPAIPRLGIGPYNWDTECLRGDVETAENATAFPQAIGLAATFSPELLYDVATAAGREVRGKHNDYVRRGIYGSHTGASCFSPVINIARDGRWGRLQETYGEDPYMSGKLAESFIQGLQGNHSRYVQATGGCKHFDVHAGPEDIPVPRETFNAIVSERDWRMTFLPAFRQCVRAGTFSVMCSYNRINGVPACANGKLLTDILRNEWNFTGYVVSDEQAIENIITRHHYLNNSVDTAAACVNAGCNLELSPNLPQPVYLSIVDAVNQGKLSENLVRERVKPLFYTRMRLGEFDPEDNNPYASLSNKDVETPEHQALAIEAAAKSFVLLKNQNNVLPLQEDDHKRVAIMGPMANNYAQIFGDYTPWQDRSFTKTPLEALTKVYPGIKHHVGCLDGTPCKSYQAQIVPKIVTGADLIFIALGTGVALETENTDRASLDLPGHQKDLVLDILKNSGNATVVVLLFNAGPLNLTFADESDQVGAILECFYPAQATGDALVNVLFNREGKYSPAGRLPLTWPKYDWQLPPMVNYSMEGRTYRYLKTDPLYPFGYGLSYSNFSYDFLMALAHKEPKTDLDVALYFTNKGPVDADEVVQCYISWRNQTLPVPQRQLVYFNRFHVKVGVQVQLTFTVSWESWTFWDNDQWVIQEGLMDIYCGGQQPNQKKTVPSKVLSDTFQIYSTVYMDKL</sequence>
<dbReference type="Gene3D" id="2.60.40.10">
    <property type="entry name" value="Immunoglobulins"/>
    <property type="match status" value="1"/>
</dbReference>
<reference evidence="6" key="1">
    <citation type="submission" date="2025-08" db="UniProtKB">
        <authorList>
            <consortium name="RefSeq"/>
        </authorList>
    </citation>
    <scope>IDENTIFICATION</scope>
</reference>
<evidence type="ECO:0000256" key="2">
    <source>
        <dbReference type="ARBA" id="ARBA00022801"/>
    </source>
</evidence>
<evidence type="ECO:0000256" key="1">
    <source>
        <dbReference type="ARBA" id="ARBA00022729"/>
    </source>
</evidence>
<dbReference type="SMART" id="SM01217">
    <property type="entry name" value="Fn3_like"/>
    <property type="match status" value="1"/>
</dbReference>
<dbReference type="SUPFAM" id="SSF51445">
    <property type="entry name" value="(Trans)glycosidases"/>
    <property type="match status" value="1"/>
</dbReference>
<dbReference type="Proteomes" id="UP001165740">
    <property type="component" value="Chromosome 12"/>
</dbReference>
<dbReference type="InterPro" id="IPR036881">
    <property type="entry name" value="Glyco_hydro_3_C_sf"/>
</dbReference>